<dbReference type="EMBL" id="CP037940">
    <property type="protein sequence ID" value="QBO36467.1"/>
    <property type="molecule type" value="Genomic_DNA"/>
</dbReference>
<dbReference type="RefSeq" id="WP_133363544.1">
    <property type="nucleotide sequence ID" value="NZ_CP037940.1"/>
</dbReference>
<dbReference type="InterPro" id="IPR020471">
    <property type="entry name" value="AKR"/>
</dbReference>
<proteinExistence type="predicted"/>
<dbReference type="Proteomes" id="UP000292886">
    <property type="component" value="Chromosome"/>
</dbReference>
<evidence type="ECO:0000313" key="3">
    <source>
        <dbReference type="Proteomes" id="UP000292886"/>
    </source>
</evidence>
<dbReference type="GO" id="GO:0005829">
    <property type="term" value="C:cytosol"/>
    <property type="evidence" value="ECO:0007669"/>
    <property type="project" value="TreeGrafter"/>
</dbReference>
<dbReference type="OrthoDB" id="9773828at2"/>
<dbReference type="PANTHER" id="PTHR43364:SF1">
    <property type="entry name" value="OXIDOREDUCTASE YDHF"/>
    <property type="match status" value="1"/>
</dbReference>
<name>A0A4P6YUU1_9LACO</name>
<dbReference type="AlphaFoldDB" id="A0A4P6YUU1"/>
<dbReference type="SUPFAM" id="SSF51430">
    <property type="entry name" value="NAD(P)-linked oxidoreductase"/>
    <property type="match status" value="1"/>
</dbReference>
<dbReference type="InterPro" id="IPR023210">
    <property type="entry name" value="NADP_OxRdtase_dom"/>
</dbReference>
<accession>A0A4P6YUU1</accession>
<dbReference type="Gene3D" id="3.20.20.100">
    <property type="entry name" value="NADP-dependent oxidoreductase domain"/>
    <property type="match status" value="1"/>
</dbReference>
<reference evidence="3" key="1">
    <citation type="submission" date="2019-03" db="EMBL/GenBank/DDBJ databases">
        <title>Weissella sp. 26KH-42 Genome sequencing.</title>
        <authorList>
            <person name="Heo J."/>
            <person name="Kim S.-J."/>
            <person name="Kim J.-S."/>
            <person name="Hong S.-B."/>
            <person name="Kwon S.-W."/>
        </authorList>
    </citation>
    <scope>NUCLEOTIDE SEQUENCE [LARGE SCALE GENOMIC DNA]</scope>
    <source>
        <strain evidence="3">26KH-42</strain>
    </source>
</reference>
<dbReference type="InterPro" id="IPR050523">
    <property type="entry name" value="AKR_Detox_Biosynth"/>
</dbReference>
<dbReference type="CDD" id="cd19092">
    <property type="entry name" value="AKR_BsYcsN_EcYdhF-like"/>
    <property type="match status" value="1"/>
</dbReference>
<organism evidence="2 3">
    <name type="scientific">Periweissella cryptocerci</name>
    <dbReference type="NCBI Taxonomy" id="2506420"/>
    <lineage>
        <taxon>Bacteria</taxon>
        <taxon>Bacillati</taxon>
        <taxon>Bacillota</taxon>
        <taxon>Bacilli</taxon>
        <taxon>Lactobacillales</taxon>
        <taxon>Lactobacillaceae</taxon>
        <taxon>Periweissella</taxon>
    </lineage>
</organism>
<dbReference type="PRINTS" id="PR00069">
    <property type="entry name" value="ALDKETRDTASE"/>
</dbReference>
<dbReference type="PANTHER" id="PTHR43364">
    <property type="entry name" value="NADH-SPECIFIC METHYLGLYOXAL REDUCTASE-RELATED"/>
    <property type="match status" value="1"/>
</dbReference>
<dbReference type="Pfam" id="PF00248">
    <property type="entry name" value="Aldo_ket_red"/>
    <property type="match status" value="1"/>
</dbReference>
<dbReference type="KEGG" id="wei:EQG49_08280"/>
<evidence type="ECO:0000259" key="1">
    <source>
        <dbReference type="Pfam" id="PF00248"/>
    </source>
</evidence>
<keyword evidence="3" id="KW-1185">Reference proteome</keyword>
<evidence type="ECO:0000313" key="2">
    <source>
        <dbReference type="EMBL" id="QBO36467.1"/>
    </source>
</evidence>
<feature type="domain" description="NADP-dependent oxidoreductase" evidence="1">
    <location>
        <begin position="16"/>
        <end position="294"/>
    </location>
</feature>
<protein>
    <submittedName>
        <fullName evidence="2">Aldo/keto reductase</fullName>
    </submittedName>
</protein>
<dbReference type="GO" id="GO:0016491">
    <property type="term" value="F:oxidoreductase activity"/>
    <property type="evidence" value="ECO:0007669"/>
    <property type="project" value="InterPro"/>
</dbReference>
<dbReference type="InterPro" id="IPR036812">
    <property type="entry name" value="NAD(P)_OxRdtase_dom_sf"/>
</dbReference>
<sequence length="306" mass="33817">MAKIKLGTSDLLVSDVALGVMRIDSKTPAEAQAIVEKSIEKGINFFDTADIYGAGKSSEVFGQALKDAKINREDIFVQSKGGIVPGERFDFSKQHILSAVDGELSRLGVDYLDAFLLHRPDTLVEPEEVAEAFNELEESGKVRHFGVSNQNPNQIELLKTAVKQPLVANQLQFGVMHTGMIDEGIHVNMTDAASVMHDGGILSYSRLHNMTIQAWSPFQYGFFDGPFVDNPQFPELNKTLQTLADKYGVAKNTIATAWILRHPAKMQVILGSMTPSRLDEMTDTDKVSLTRQEWYDVYLAAGNILP</sequence>
<gene>
    <name evidence="2" type="ORF">EQG49_08280</name>
</gene>